<accession>A0A6G9H7Q3</accession>
<evidence type="ECO:0000313" key="1">
    <source>
        <dbReference type="EMBL" id="QIQ06572.1"/>
    </source>
</evidence>
<keyword evidence="2" id="KW-1185">Reference proteome</keyword>
<organism evidence="1 2">
    <name type="scientific">Streptomyces liangshanensis</name>
    <dbReference type="NCBI Taxonomy" id="2717324"/>
    <lineage>
        <taxon>Bacteria</taxon>
        <taxon>Bacillati</taxon>
        <taxon>Actinomycetota</taxon>
        <taxon>Actinomycetes</taxon>
        <taxon>Kitasatosporales</taxon>
        <taxon>Streptomycetaceae</taxon>
        <taxon>Streptomyces</taxon>
    </lineage>
</organism>
<dbReference type="AlphaFoldDB" id="A0A6G9H7Q3"/>
<dbReference type="RefSeq" id="WP_167035821.1">
    <property type="nucleotide sequence ID" value="NZ_CP050177.1"/>
</dbReference>
<sequence length="183" mass="19469">MSELPPCPPPGLSELLNTLTDAAIDVLDAGASEGWSPTSVSDALDVVDVLVAAAAQRGGPLAAALEPVPALTAAARRAVRDPLPPAPRPRSYGARLQEADGTARFRAWRDARWHRVLSEPCAVTVQRTVAVRAEATAFVARRYGREATALALQAQRDLIALLPEDAQGLHYPELTGPPAYPRR</sequence>
<dbReference type="Proteomes" id="UP000501179">
    <property type="component" value="Chromosome"/>
</dbReference>
<protein>
    <submittedName>
        <fullName evidence="1">Uncharacterized protein</fullName>
    </submittedName>
</protein>
<gene>
    <name evidence="1" type="ORF">HA039_33500</name>
</gene>
<dbReference type="EMBL" id="CP050177">
    <property type="protein sequence ID" value="QIQ06572.1"/>
    <property type="molecule type" value="Genomic_DNA"/>
</dbReference>
<reference evidence="1 2" key="1">
    <citation type="submission" date="2020-03" db="EMBL/GenBank/DDBJ databases">
        <title>A novel species.</title>
        <authorList>
            <person name="Gao J."/>
        </authorList>
    </citation>
    <scope>NUCLEOTIDE SEQUENCE [LARGE SCALE GENOMIC DNA]</scope>
    <source>
        <strain evidence="1 2">QMT-12</strain>
    </source>
</reference>
<dbReference type="KEGG" id="slia:HA039_33500"/>
<name>A0A6G9H7Q3_9ACTN</name>
<proteinExistence type="predicted"/>
<evidence type="ECO:0000313" key="2">
    <source>
        <dbReference type="Proteomes" id="UP000501179"/>
    </source>
</evidence>